<feature type="transmembrane region" description="Helical" evidence="1">
    <location>
        <begin position="33"/>
        <end position="53"/>
    </location>
</feature>
<dbReference type="EMBL" id="BCNO01000002">
    <property type="protein sequence ID" value="GAQ95438.1"/>
    <property type="molecule type" value="Genomic_DNA"/>
</dbReference>
<accession>A0A0U9HQX6</accession>
<keyword evidence="1" id="KW-0472">Membrane</keyword>
<dbReference type="SUPFAM" id="SSF53098">
    <property type="entry name" value="Ribonuclease H-like"/>
    <property type="match status" value="1"/>
</dbReference>
<dbReference type="PANTHER" id="PTHR34614">
    <property type="match status" value="1"/>
</dbReference>
<comment type="caution">
    <text evidence="2">The sequence shown here is derived from an EMBL/GenBank/DDBJ whole genome shotgun (WGS) entry which is preliminary data.</text>
</comment>
<name>A0A0U9HQX6_9BACT</name>
<dbReference type="STRING" id="86166.TAGGR_2331"/>
<gene>
    <name evidence="2" type="ORF">TAGGR_2331</name>
</gene>
<dbReference type="NCBIfam" id="NF033559">
    <property type="entry name" value="transpos_IS1634"/>
    <property type="match status" value="1"/>
</dbReference>
<proteinExistence type="predicted"/>
<evidence type="ECO:0000256" key="1">
    <source>
        <dbReference type="SAM" id="Phobius"/>
    </source>
</evidence>
<dbReference type="PANTHER" id="PTHR34614:SF2">
    <property type="entry name" value="TRANSPOSASE IS4-LIKE DOMAIN-CONTAINING PROTEIN"/>
    <property type="match status" value="1"/>
</dbReference>
<evidence type="ECO:0000313" key="3">
    <source>
        <dbReference type="Proteomes" id="UP000054976"/>
    </source>
</evidence>
<dbReference type="InterPro" id="IPR047654">
    <property type="entry name" value="IS1634_transpos"/>
</dbReference>
<evidence type="ECO:0000313" key="2">
    <source>
        <dbReference type="EMBL" id="GAQ95438.1"/>
    </source>
</evidence>
<dbReference type="OrthoDB" id="9767746at2"/>
<keyword evidence="3" id="KW-1185">Reference proteome</keyword>
<protein>
    <submittedName>
        <fullName evidence="2">Transposase</fullName>
    </submittedName>
</protein>
<organism evidence="2 3">
    <name type="scientific">Thermodesulfovibrio aggregans</name>
    <dbReference type="NCBI Taxonomy" id="86166"/>
    <lineage>
        <taxon>Bacteria</taxon>
        <taxon>Pseudomonadati</taxon>
        <taxon>Nitrospirota</taxon>
        <taxon>Thermodesulfovibrionia</taxon>
        <taxon>Thermodesulfovibrionales</taxon>
        <taxon>Thermodesulfovibrionaceae</taxon>
        <taxon>Thermodesulfovibrio</taxon>
    </lineage>
</organism>
<feature type="transmembrane region" description="Helical" evidence="1">
    <location>
        <begin position="6"/>
        <end position="26"/>
    </location>
</feature>
<dbReference type="Proteomes" id="UP000054976">
    <property type="component" value="Unassembled WGS sequence"/>
</dbReference>
<reference evidence="3" key="1">
    <citation type="submission" date="2016-01" db="EMBL/GenBank/DDBJ databases">
        <title>Draft genome sequence of Thermodesulfovibrio aggregans strain TGE-P1.</title>
        <authorList>
            <person name="Sekiguchi Y."/>
            <person name="Ohashi A."/>
            <person name="Matsuura N."/>
            <person name="Tourlousse M.D."/>
        </authorList>
    </citation>
    <scope>NUCLEOTIDE SEQUENCE [LARGE SCALE GENOMIC DNA]</scope>
    <source>
        <strain evidence="3">TGE-P1</strain>
    </source>
</reference>
<dbReference type="AlphaFoldDB" id="A0A0U9HQX6"/>
<sequence>MFLDTPTSLAIALVPSSGFFFLRFLIFTQSSMLITLSFPPVLGVILIEGWVNFHEKSGAIFSENFQEELLSKPSLITASIKRGGRKYIKPLSTVEYQIDQETTKQDEAFDGYFGIQTSEEGFTATEVLNSYHELWRIEESFRCMKSNLEVRPIFHWTERRIRGHFVMCFIAFLLERALEIEIKRAGESISQDKIREAINRMNYVEIEVDGRKVYIKTKLTPEGRKILKAIGMKAPSNIISEEEQA</sequence>
<keyword evidence="1" id="KW-1133">Transmembrane helix</keyword>
<keyword evidence="1" id="KW-0812">Transmembrane</keyword>
<dbReference type="InterPro" id="IPR012337">
    <property type="entry name" value="RNaseH-like_sf"/>
</dbReference>